<dbReference type="Gene3D" id="4.10.280.10">
    <property type="entry name" value="Helix-loop-helix DNA-binding domain"/>
    <property type="match status" value="1"/>
</dbReference>
<keyword evidence="2" id="KW-1185">Reference proteome</keyword>
<gene>
    <name evidence="1" type="ORF">C7U56_00345</name>
</gene>
<dbReference type="AlphaFoldDB" id="A0A2T3FT38"/>
<organism evidence="1 2">
    <name type="scientific">Clostridium fessum</name>
    <dbReference type="NCBI Taxonomy" id="2126740"/>
    <lineage>
        <taxon>Bacteria</taxon>
        <taxon>Bacillati</taxon>
        <taxon>Bacillota</taxon>
        <taxon>Clostridia</taxon>
        <taxon>Eubacteriales</taxon>
        <taxon>Clostridiaceae</taxon>
        <taxon>Clostridium</taxon>
    </lineage>
</organism>
<dbReference type="RefSeq" id="WP_106999723.1">
    <property type="nucleotide sequence ID" value="NZ_DBFBUD010000241.1"/>
</dbReference>
<protein>
    <recommendedName>
        <fullName evidence="3">Aspartyl-phosphate phosphatase Spo0E family protein</fullName>
    </recommendedName>
</protein>
<evidence type="ECO:0000313" key="1">
    <source>
        <dbReference type="EMBL" id="PST38448.1"/>
    </source>
</evidence>
<evidence type="ECO:0008006" key="3">
    <source>
        <dbReference type="Google" id="ProtNLM"/>
    </source>
</evidence>
<dbReference type="InterPro" id="IPR037208">
    <property type="entry name" value="Spo0E-like_sf"/>
</dbReference>
<dbReference type="InterPro" id="IPR036638">
    <property type="entry name" value="HLH_DNA-bd_sf"/>
</dbReference>
<dbReference type="EMBL" id="PYLO01000001">
    <property type="protein sequence ID" value="PST38448.1"/>
    <property type="molecule type" value="Genomic_DNA"/>
</dbReference>
<dbReference type="Pfam" id="PF09388">
    <property type="entry name" value="SpoOE-like"/>
    <property type="match status" value="1"/>
</dbReference>
<dbReference type="SUPFAM" id="SSF140500">
    <property type="entry name" value="BAS1536-like"/>
    <property type="match status" value="1"/>
</dbReference>
<dbReference type="GO" id="GO:0043937">
    <property type="term" value="P:regulation of sporulation"/>
    <property type="evidence" value="ECO:0007669"/>
    <property type="project" value="InterPro"/>
</dbReference>
<comment type="caution">
    <text evidence="1">The sequence shown here is derived from an EMBL/GenBank/DDBJ whole genome shotgun (WGS) entry which is preliminary data.</text>
</comment>
<evidence type="ECO:0000313" key="2">
    <source>
        <dbReference type="Proteomes" id="UP000241048"/>
    </source>
</evidence>
<proteinExistence type="predicted"/>
<dbReference type="Proteomes" id="UP000241048">
    <property type="component" value="Unassembled WGS sequence"/>
</dbReference>
<reference evidence="1 2" key="1">
    <citation type="submission" date="2018-03" db="EMBL/GenBank/DDBJ databases">
        <title>Lachnoclostridium SNUG30386 gen.nov., sp.nov., isolated from human faeces.</title>
        <authorList>
            <person name="Seo B."/>
            <person name="Jeon K."/>
            <person name="Ko G."/>
        </authorList>
    </citation>
    <scope>NUCLEOTIDE SEQUENCE [LARGE SCALE GENOMIC DNA]</scope>
    <source>
        <strain evidence="1 2">SNUG30386</strain>
    </source>
</reference>
<sequence>MADMREELVQKIERARQQLNQNIDTKAAYDTIYHYSVELDKLLNQYIGLETETERGLETAL</sequence>
<accession>A0A2T3FT38</accession>
<dbReference type="GO" id="GO:0046983">
    <property type="term" value="F:protein dimerization activity"/>
    <property type="evidence" value="ECO:0007669"/>
    <property type="project" value="InterPro"/>
</dbReference>
<dbReference type="InterPro" id="IPR018540">
    <property type="entry name" value="Spo0E-like"/>
</dbReference>
<name>A0A2T3FT38_9CLOT</name>